<dbReference type="RefSeq" id="WP_205117774.1">
    <property type="nucleotide sequence ID" value="NZ_JAFBCM010000001.1"/>
</dbReference>
<evidence type="ECO:0000313" key="3">
    <source>
        <dbReference type="Proteomes" id="UP001595699"/>
    </source>
</evidence>
<organism evidence="2 3">
    <name type="scientific">Tenggerimyces flavus</name>
    <dbReference type="NCBI Taxonomy" id="1708749"/>
    <lineage>
        <taxon>Bacteria</taxon>
        <taxon>Bacillati</taxon>
        <taxon>Actinomycetota</taxon>
        <taxon>Actinomycetes</taxon>
        <taxon>Propionibacteriales</taxon>
        <taxon>Nocardioidaceae</taxon>
        <taxon>Tenggerimyces</taxon>
    </lineage>
</organism>
<dbReference type="InterPro" id="IPR000834">
    <property type="entry name" value="Peptidase_M14"/>
</dbReference>
<reference evidence="3" key="1">
    <citation type="journal article" date="2019" name="Int. J. Syst. Evol. Microbiol.">
        <title>The Global Catalogue of Microorganisms (GCM) 10K type strain sequencing project: providing services to taxonomists for standard genome sequencing and annotation.</title>
        <authorList>
            <consortium name="The Broad Institute Genomics Platform"/>
            <consortium name="The Broad Institute Genome Sequencing Center for Infectious Disease"/>
            <person name="Wu L."/>
            <person name="Ma J."/>
        </authorList>
    </citation>
    <scope>NUCLEOTIDE SEQUENCE [LARGE SCALE GENOMIC DNA]</scope>
    <source>
        <strain evidence="3">CGMCC 4.7241</strain>
    </source>
</reference>
<gene>
    <name evidence="2" type="ORF">ACFOUW_21445</name>
</gene>
<dbReference type="Proteomes" id="UP001595699">
    <property type="component" value="Unassembled WGS sequence"/>
</dbReference>
<dbReference type="EMBL" id="JBHRZH010000018">
    <property type="protein sequence ID" value="MFC3763417.1"/>
    <property type="molecule type" value="Genomic_DNA"/>
</dbReference>
<keyword evidence="2" id="KW-0121">Carboxypeptidase</keyword>
<name>A0ABV7YEP5_9ACTN</name>
<dbReference type="Gene3D" id="3.40.630.10">
    <property type="entry name" value="Zn peptidases"/>
    <property type="match status" value="1"/>
</dbReference>
<protein>
    <submittedName>
        <fullName evidence="2">M14 family zinc carboxypeptidase</fullName>
    </submittedName>
</protein>
<feature type="domain" description="Peptidase M14" evidence="1">
    <location>
        <begin position="23"/>
        <end position="193"/>
    </location>
</feature>
<comment type="caution">
    <text evidence="2">The sequence shown here is derived from an EMBL/GenBank/DDBJ whole genome shotgun (WGS) entry which is preliminary data.</text>
</comment>
<keyword evidence="2" id="KW-0378">Hydrolase</keyword>
<dbReference type="SUPFAM" id="SSF53187">
    <property type="entry name" value="Zn-dependent exopeptidases"/>
    <property type="match status" value="1"/>
</dbReference>
<accession>A0ABV7YEP5</accession>
<evidence type="ECO:0000259" key="1">
    <source>
        <dbReference type="Pfam" id="PF00246"/>
    </source>
</evidence>
<evidence type="ECO:0000313" key="2">
    <source>
        <dbReference type="EMBL" id="MFC3763417.1"/>
    </source>
</evidence>
<keyword evidence="3" id="KW-1185">Reference proteome</keyword>
<dbReference type="GO" id="GO:0004180">
    <property type="term" value="F:carboxypeptidase activity"/>
    <property type="evidence" value="ECO:0007669"/>
    <property type="project" value="UniProtKB-KW"/>
</dbReference>
<proteinExistence type="predicted"/>
<dbReference type="Pfam" id="PF00246">
    <property type="entry name" value="Peptidase_M14"/>
    <property type="match status" value="1"/>
</dbReference>
<keyword evidence="2" id="KW-0645">Protease</keyword>
<sequence length="450" mass="49618">MLVDELESVPAMDGFAGVDELVATTQRLAAEYSDVARLRRIGTSRLGEPLVCLTVGSGEHHAVVFGMPHPNEPIGGLTAVHLARRICADPALRERLGYTWHIVPCIDPDGTRLNEGWFEGPFTRTLYARNFYRPAASEQVEWTFPFAYKRAYFDQVLPETLALMRLIDDTRPTFMCSLHNGEVGGVYYYLSRPEPSLYPVLQGIPAHLGLPLDTGEPEAPFIRRLDTAIYQTASTEEAYDYAESAGVDPLHEVAGDSSGAYASRYGTLTLVSELPYLADKNAGDQRPAKIGYGDLLRTQALGLRELAWLLTDTLEHVSDDMVTDSPFLRATRYFAPMCASLPEMNERRAAVAEASRPATVAEQHSCEDLVHMFRLRYGGMLLRALDGEVAIGNGTPAIRFRRAALSETFQAWCDEAEEASSAETIPIKKLVGTQYAAILAVASHASTRRK</sequence>